<dbReference type="GO" id="GO:0012505">
    <property type="term" value="C:endomembrane system"/>
    <property type="evidence" value="ECO:0007669"/>
    <property type="project" value="UniProtKB-SubCell"/>
</dbReference>
<organism evidence="9">
    <name type="scientific">Zea mays</name>
    <name type="common">Maize</name>
    <dbReference type="NCBI Taxonomy" id="4577"/>
    <lineage>
        <taxon>Eukaryota</taxon>
        <taxon>Viridiplantae</taxon>
        <taxon>Streptophyta</taxon>
        <taxon>Embryophyta</taxon>
        <taxon>Tracheophyta</taxon>
        <taxon>Spermatophyta</taxon>
        <taxon>Magnoliopsida</taxon>
        <taxon>Liliopsida</taxon>
        <taxon>Poales</taxon>
        <taxon>Poaceae</taxon>
        <taxon>PACMAD clade</taxon>
        <taxon>Panicoideae</taxon>
        <taxon>Andropogonodae</taxon>
        <taxon>Andropogoneae</taxon>
        <taxon>Tripsacinae</taxon>
        <taxon>Zea</taxon>
    </lineage>
</organism>
<dbReference type="Gene3D" id="3.90.70.30">
    <property type="entry name" value="Phytochelatin synthase, N-terminal domain"/>
    <property type="match status" value="1"/>
</dbReference>
<keyword evidence="5 9" id="KW-0489">Methyltransferase</keyword>
<dbReference type="FunCoup" id="A0A1D6FS92">
    <property type="interactions" value="2328"/>
</dbReference>
<dbReference type="Gene3D" id="3.40.50.150">
    <property type="entry name" value="Vaccinia Virus protein VP39"/>
    <property type="match status" value="1"/>
</dbReference>
<feature type="compositionally biased region" description="Low complexity" evidence="8">
    <location>
        <begin position="108"/>
        <end position="119"/>
    </location>
</feature>
<dbReference type="IntAct" id="A0A1D6FS92">
    <property type="interactions" value="2"/>
</dbReference>
<dbReference type="GO" id="GO:0008168">
    <property type="term" value="F:methyltransferase activity"/>
    <property type="evidence" value="ECO:0007669"/>
    <property type="project" value="UniProtKB-KW"/>
</dbReference>
<name>A0A1D6FS92_MAIZE</name>
<dbReference type="InParanoid" id="A0A1D6FS92"/>
<evidence type="ECO:0000256" key="8">
    <source>
        <dbReference type="SAM" id="MobiDB-lite"/>
    </source>
</evidence>
<dbReference type="Pfam" id="PF03141">
    <property type="entry name" value="Methyltransf_29"/>
    <property type="match status" value="1"/>
</dbReference>
<dbReference type="GO" id="GO:0032259">
    <property type="term" value="P:methylation"/>
    <property type="evidence" value="ECO:0007669"/>
    <property type="project" value="UniProtKB-KW"/>
</dbReference>
<dbReference type="InterPro" id="IPR038156">
    <property type="entry name" value="PCS_N_sf"/>
</dbReference>
<evidence type="ECO:0000256" key="3">
    <source>
        <dbReference type="ARBA" id="ARBA00012468"/>
    </source>
</evidence>
<evidence type="ECO:0000256" key="2">
    <source>
        <dbReference type="ARBA" id="ARBA00008361"/>
    </source>
</evidence>
<keyword evidence="6" id="KW-0735">Signal-anchor</keyword>
<dbReference type="GO" id="GO:0016020">
    <property type="term" value="C:membrane"/>
    <property type="evidence" value="ECO:0007669"/>
    <property type="project" value="UniProtKB-SubCell"/>
</dbReference>
<gene>
    <name evidence="9" type="ORF">ZEAMMB73_Zm00001d010599</name>
</gene>
<dbReference type="PANTHER" id="PTHR10108:SF887">
    <property type="entry name" value="METHYLTRANSFERASE PMT22-RELATED"/>
    <property type="match status" value="1"/>
</dbReference>
<evidence type="ECO:0000256" key="5">
    <source>
        <dbReference type="ARBA" id="ARBA00022603"/>
    </source>
</evidence>
<evidence type="ECO:0000256" key="7">
    <source>
        <dbReference type="ARBA" id="ARBA00037847"/>
    </source>
</evidence>
<dbReference type="PaxDb" id="4577-AC204277.3_FGP006"/>
<feature type="region of interest" description="Disordered" evidence="8">
    <location>
        <begin position="56"/>
        <end position="158"/>
    </location>
</feature>
<dbReference type="SUPFAM" id="SSF53335">
    <property type="entry name" value="S-adenosyl-L-methionine-dependent methyltransferases"/>
    <property type="match status" value="2"/>
</dbReference>
<evidence type="ECO:0000256" key="4">
    <source>
        <dbReference type="ARBA" id="ARBA00022539"/>
    </source>
</evidence>
<dbReference type="Pfam" id="PF05023">
    <property type="entry name" value="Phytochelatin"/>
    <property type="match status" value="1"/>
</dbReference>
<dbReference type="PANTHER" id="PTHR10108">
    <property type="entry name" value="SAM-DEPENDENT METHYLTRANSFERASE"/>
    <property type="match status" value="1"/>
</dbReference>
<accession>A0A1D6FS92</accession>
<reference evidence="9" key="1">
    <citation type="submission" date="2015-12" db="EMBL/GenBank/DDBJ databases">
        <title>Update maize B73 reference genome by single molecule sequencing technologies.</title>
        <authorList>
            <consortium name="Maize Genome Sequencing Project"/>
            <person name="Ware D."/>
        </authorList>
    </citation>
    <scope>NUCLEOTIDE SEQUENCE</scope>
    <source>
        <tissue evidence="9">Seedling</tissue>
    </source>
</reference>
<dbReference type="InterPro" id="IPR007719">
    <property type="entry name" value="PCS_N"/>
</dbReference>
<dbReference type="eggNOG" id="ENOG502QQAS">
    <property type="taxonomic scope" value="Eukaryota"/>
</dbReference>
<protein>
    <recommendedName>
        <fullName evidence="3">glutathione gamma-glutamylcysteinyltransferase</fullName>
        <ecNumber evidence="3">2.3.2.15</ecNumber>
    </recommendedName>
</protein>
<proteinExistence type="inferred from homology"/>
<keyword evidence="9" id="KW-0808">Transferase</keyword>
<dbReference type="GO" id="GO:0010038">
    <property type="term" value="P:response to metal ion"/>
    <property type="evidence" value="ECO:0007669"/>
    <property type="project" value="InterPro"/>
</dbReference>
<dbReference type="CDD" id="cd02440">
    <property type="entry name" value="AdoMet_MTases"/>
    <property type="match status" value="1"/>
</dbReference>
<evidence type="ECO:0000313" key="9">
    <source>
        <dbReference type="EMBL" id="AQK94431.1"/>
    </source>
</evidence>
<feature type="compositionally biased region" description="Gly residues" evidence="8">
    <location>
        <begin position="120"/>
        <end position="137"/>
    </location>
</feature>
<keyword evidence="6" id="KW-0812">Transmembrane</keyword>
<dbReference type="InterPro" id="IPR029063">
    <property type="entry name" value="SAM-dependent_MTases_sf"/>
</dbReference>
<dbReference type="GO" id="GO:0046872">
    <property type="term" value="F:metal ion binding"/>
    <property type="evidence" value="ECO:0007669"/>
    <property type="project" value="InterPro"/>
</dbReference>
<evidence type="ECO:0000256" key="1">
    <source>
        <dbReference type="ARBA" id="ARBA00004606"/>
    </source>
</evidence>
<dbReference type="SUPFAM" id="SSF54001">
    <property type="entry name" value="Cysteine proteinases"/>
    <property type="match status" value="1"/>
</dbReference>
<dbReference type="InterPro" id="IPR038765">
    <property type="entry name" value="Papain-like_cys_pep_sf"/>
</dbReference>
<dbReference type="GO" id="GO:0046938">
    <property type="term" value="P:phytochelatin biosynthetic process"/>
    <property type="evidence" value="ECO:0007669"/>
    <property type="project" value="InterPro"/>
</dbReference>
<keyword evidence="4" id="KW-0104">Cadmium</keyword>
<dbReference type="EMBL" id="CM000784">
    <property type="protein sequence ID" value="AQK94431.1"/>
    <property type="molecule type" value="Genomic_DNA"/>
</dbReference>
<dbReference type="InterPro" id="IPR004159">
    <property type="entry name" value="Put_SAM_MeTrfase"/>
</dbReference>
<comment type="similarity">
    <text evidence="2">Belongs to the methyltransferase superfamily.</text>
</comment>
<dbReference type="EC" id="2.3.2.15" evidence="3"/>
<sequence>MAVPSSDRARRPFPLSPSLSLFLLISAILVLLFLFLDPSPGSLAFLPSRLSASAPSLAPPLTPQQQSRAPRSRSPPHSRPDGSSATEKAEEGTTATASQPVTKADANGSASGPSAKESSGGSGSGGNSGARGVGADGETGTSVVAPVEKGGDDEEEAPVSVRWQTCSRLGRGVSSTDYIPCLDNVRAIKALRSRRHMEHRERHCPLPPRLRCLVPLPAGYRTPVPWPRSRDMTVSGHFFPNGGYHAEQNMVLILDVARFKYPLHWVPLQLILEAMNTTDNSTGGFMLISRKVAAPSLLHTIWYNNVPHPKLVEYKKDQNWVTRSGDYLVFPGGGTQFKDGVGRYIQFVEQIMPTIQWGRRTRTVLDVGCGVASFGGYLLDRNAITMSFAPKDEHEAQIQFALERGIPAFLAVIGTQKLPFPDNVFDVVHCGKPLLELNRVLRPGGYFIWSATPVYRQEQRDQDDWNAMVTLTKSICWRTVVKSQDVNGIGVVIYQKPASNSCYAERKTNEPPLCSERDGSRFPWYAPLDSCLFTTAITTSDERYNWPVPWPERLDVSYASVPDDSASNKEKFEADTKYWKQLISEVYFNDFPLNWSSIRNVMDMNAGFGGFAAALIDQPLWVMNAVPIGQPDTLPLIFNRGLIGAYHDWCESFSTYPRTYDLLHMSNLIGNLTNRCDLIDVVVEIDRILRPGRWFVLKDTLEMIKKIRPILKSLHYEIVVVKQQFLVATKSFWRPGKPASTSG</sequence>
<evidence type="ECO:0000256" key="6">
    <source>
        <dbReference type="ARBA" id="ARBA00022968"/>
    </source>
</evidence>
<dbReference type="AlphaFoldDB" id="A0A1D6FS92"/>
<comment type="subcellular location">
    <subcellularLocation>
        <location evidence="7">Endomembrane system</location>
        <topology evidence="7">Single-pass membrane protein</topology>
    </subcellularLocation>
    <subcellularLocation>
        <location evidence="1">Membrane</location>
        <topology evidence="1">Single-pass type II membrane protein</topology>
    </subcellularLocation>
</comment>
<dbReference type="PROSITE" id="PS51443">
    <property type="entry name" value="PCS"/>
    <property type="match status" value="1"/>
</dbReference>
<dbReference type="ExpressionAtlas" id="A0A1D6FS92">
    <property type="expression patterns" value="baseline and differential"/>
</dbReference>
<dbReference type="GO" id="GO:0016756">
    <property type="term" value="F:glutathione gamma-glutamylcysteinyltransferase activity"/>
    <property type="evidence" value="ECO:0007669"/>
    <property type="project" value="UniProtKB-EC"/>
</dbReference>